<name>K3Z1T9_SETIT</name>
<reference evidence="1" key="2">
    <citation type="submission" date="2018-08" db="UniProtKB">
        <authorList>
            <consortium name="EnsemblPlants"/>
        </authorList>
    </citation>
    <scope>IDENTIFICATION</scope>
    <source>
        <strain evidence="1">Yugu1</strain>
    </source>
</reference>
<organism evidence="1 2">
    <name type="scientific">Setaria italica</name>
    <name type="common">Foxtail millet</name>
    <name type="synonym">Panicum italicum</name>
    <dbReference type="NCBI Taxonomy" id="4555"/>
    <lineage>
        <taxon>Eukaryota</taxon>
        <taxon>Viridiplantae</taxon>
        <taxon>Streptophyta</taxon>
        <taxon>Embryophyta</taxon>
        <taxon>Tracheophyta</taxon>
        <taxon>Spermatophyta</taxon>
        <taxon>Magnoliopsida</taxon>
        <taxon>Liliopsida</taxon>
        <taxon>Poales</taxon>
        <taxon>Poaceae</taxon>
        <taxon>PACMAD clade</taxon>
        <taxon>Panicoideae</taxon>
        <taxon>Panicodae</taxon>
        <taxon>Paniceae</taxon>
        <taxon>Cenchrinae</taxon>
        <taxon>Setaria</taxon>
    </lineage>
</organism>
<dbReference type="Proteomes" id="UP000004995">
    <property type="component" value="Unassembled WGS sequence"/>
</dbReference>
<dbReference type="Gramene" id="KQL27797">
    <property type="protein sequence ID" value="KQL27797"/>
    <property type="gene ID" value="SETIT_020507mg"/>
</dbReference>
<protein>
    <submittedName>
        <fullName evidence="1">Uncharacterized protein</fullName>
    </submittedName>
</protein>
<keyword evidence="2" id="KW-1185">Reference proteome</keyword>
<sequence>MISGQQTLINITGAALKYKSKILVNQELTFLYNYLMSKYNV</sequence>
<dbReference type="HOGENOM" id="CLU_3280414_0_0_1"/>
<accession>K3Z1T9</accession>
<dbReference type="AlphaFoldDB" id="K3Z1T9"/>
<dbReference type="InParanoid" id="K3Z1T9"/>
<evidence type="ECO:0000313" key="2">
    <source>
        <dbReference type="Proteomes" id="UP000004995"/>
    </source>
</evidence>
<dbReference type="EnsemblPlants" id="KQL27797">
    <property type="protein sequence ID" value="KQL27797"/>
    <property type="gene ID" value="SETIT_020507mg"/>
</dbReference>
<dbReference type="EMBL" id="AGNK02000012">
    <property type="status" value="NOT_ANNOTATED_CDS"/>
    <property type="molecule type" value="Genomic_DNA"/>
</dbReference>
<proteinExistence type="predicted"/>
<reference evidence="2" key="1">
    <citation type="journal article" date="2012" name="Nat. Biotechnol.">
        <title>Reference genome sequence of the model plant Setaria.</title>
        <authorList>
            <person name="Bennetzen J.L."/>
            <person name="Schmutz J."/>
            <person name="Wang H."/>
            <person name="Percifield R."/>
            <person name="Hawkins J."/>
            <person name="Pontaroli A.C."/>
            <person name="Estep M."/>
            <person name="Feng L."/>
            <person name="Vaughn J.N."/>
            <person name="Grimwood J."/>
            <person name="Jenkins J."/>
            <person name="Barry K."/>
            <person name="Lindquist E."/>
            <person name="Hellsten U."/>
            <person name="Deshpande S."/>
            <person name="Wang X."/>
            <person name="Wu X."/>
            <person name="Mitros T."/>
            <person name="Triplett J."/>
            <person name="Yang X."/>
            <person name="Ye C.Y."/>
            <person name="Mauro-Herrera M."/>
            <person name="Wang L."/>
            <person name="Li P."/>
            <person name="Sharma M."/>
            <person name="Sharma R."/>
            <person name="Ronald P.C."/>
            <person name="Panaud O."/>
            <person name="Kellogg E.A."/>
            <person name="Brutnell T.P."/>
            <person name="Doust A.N."/>
            <person name="Tuskan G.A."/>
            <person name="Rokhsar D."/>
            <person name="Devos K.M."/>
        </authorList>
    </citation>
    <scope>NUCLEOTIDE SEQUENCE [LARGE SCALE GENOMIC DNA]</scope>
    <source>
        <strain evidence="2">cv. Yugu1</strain>
    </source>
</reference>
<evidence type="ECO:0000313" key="1">
    <source>
        <dbReference type="EnsemblPlants" id="KQL27797"/>
    </source>
</evidence>